<name>A0A0A5I0R3_PHOS4</name>
<dbReference type="OrthoDB" id="5850413at2"/>
<dbReference type="InterPro" id="IPR000600">
    <property type="entry name" value="ROK"/>
</dbReference>
<accession>A0A0A5I0R3</accession>
<dbReference type="Proteomes" id="UP000030451">
    <property type="component" value="Unassembled WGS sequence"/>
</dbReference>
<gene>
    <name evidence="1" type="ORF">NM06_05825</name>
</gene>
<dbReference type="Pfam" id="PF00480">
    <property type="entry name" value="ROK"/>
    <property type="match status" value="1"/>
</dbReference>
<dbReference type="AlphaFoldDB" id="A0A0A5I0R3"/>
<reference evidence="1 2" key="1">
    <citation type="submission" date="2014-10" db="EMBL/GenBank/DDBJ databases">
        <title>Genome sequencing of Vibrio sinaloensis T08.</title>
        <authorList>
            <person name="Chan K.-G."/>
            <person name="Mohamad N.I."/>
        </authorList>
    </citation>
    <scope>NUCLEOTIDE SEQUENCE [LARGE SCALE GENOMIC DNA]</scope>
    <source>
        <strain evidence="1 2">T08</strain>
    </source>
</reference>
<dbReference type="SUPFAM" id="SSF53067">
    <property type="entry name" value="Actin-like ATPase domain"/>
    <property type="match status" value="1"/>
</dbReference>
<dbReference type="RefSeq" id="WP_038189095.1">
    <property type="nucleotide sequence ID" value="NZ_JRWP01000005.1"/>
</dbReference>
<sequence>MQGAIHLGISLDSQSIHTYTSDAAGHERLRAREPLSSNSASLLDTLKRLVNKSRIQFGELKALTLSCSEYFTAANSHHQPSPEQLASALSQTFTIECQLVSHSQAAAMHVSAHHQRLLSVSLGDSCGLALFENGRLRPNRLCETWAHSELPGFDWLVDGLTPVCRCSSEHCIEQFLSVGGIERQYHQIVLQDKPLAVIFAGVANAVPTDTRVYRTFIDQLARSLAKPITELMPETLLLSGDVVCHGRINDDLLVALSRYIDVSLLPDSITLSSDAFAFAQGAALFSEKNHNNRFLSAR</sequence>
<dbReference type="Gene3D" id="3.30.420.40">
    <property type="match status" value="1"/>
</dbReference>
<evidence type="ECO:0008006" key="3">
    <source>
        <dbReference type="Google" id="ProtNLM"/>
    </source>
</evidence>
<dbReference type="EMBL" id="JRWP01000005">
    <property type="protein sequence ID" value="KGY09371.1"/>
    <property type="molecule type" value="Genomic_DNA"/>
</dbReference>
<organism evidence="1 2">
    <name type="scientific">Photobacterium sp. (strain ATCC 43367)</name>
    <dbReference type="NCBI Taxonomy" id="379097"/>
    <lineage>
        <taxon>Bacteria</taxon>
        <taxon>Pseudomonadati</taxon>
        <taxon>Pseudomonadota</taxon>
        <taxon>Gammaproteobacteria</taxon>
        <taxon>Vibrionales</taxon>
        <taxon>Vibrionaceae</taxon>
        <taxon>Vibrio</taxon>
        <taxon>Vibrio oreintalis group</taxon>
    </lineage>
</organism>
<dbReference type="InterPro" id="IPR043129">
    <property type="entry name" value="ATPase_NBD"/>
</dbReference>
<comment type="caution">
    <text evidence="1">The sequence shown here is derived from an EMBL/GenBank/DDBJ whole genome shotgun (WGS) entry which is preliminary data.</text>
</comment>
<evidence type="ECO:0000313" key="2">
    <source>
        <dbReference type="Proteomes" id="UP000030451"/>
    </source>
</evidence>
<evidence type="ECO:0000313" key="1">
    <source>
        <dbReference type="EMBL" id="KGY09371.1"/>
    </source>
</evidence>
<proteinExistence type="predicted"/>
<protein>
    <recommendedName>
        <fullName evidence="3">ROK family protein</fullName>
    </recommendedName>
</protein>
<dbReference type="STRING" id="379097.SE23_14760"/>